<accession>G0R6W8</accession>
<gene>
    <name evidence="2" type="ORF">TRIREDRAFT_103186</name>
</gene>
<dbReference type="HOGENOM" id="CLU_066482_0_0_1"/>
<proteinExistence type="predicted"/>
<dbReference type="InterPro" id="IPR045518">
    <property type="entry name" value="2EXR"/>
</dbReference>
<feature type="domain" description="2EXR" evidence="1">
    <location>
        <begin position="4"/>
        <end position="120"/>
    </location>
</feature>
<dbReference type="Proteomes" id="UP000008984">
    <property type="component" value="Unassembled WGS sequence"/>
</dbReference>
<dbReference type="KEGG" id="tre:TRIREDRAFT_103186"/>
<dbReference type="Pfam" id="PF20150">
    <property type="entry name" value="2EXR"/>
    <property type="match status" value="1"/>
</dbReference>
<dbReference type="eggNOG" id="ENOG502QZKU">
    <property type="taxonomic scope" value="Eukaryota"/>
</dbReference>
<keyword evidence="3" id="KW-1185">Reference proteome</keyword>
<evidence type="ECO:0000313" key="3">
    <source>
        <dbReference type="Proteomes" id="UP000008984"/>
    </source>
</evidence>
<dbReference type="OrthoDB" id="3596450at2759"/>
<sequence length="362" mass="41027">MPEFHLFGSLPCELRLTIWELALIPTRQDRPGIQFFSVTNHRKDGDELKTLRVQCRLGSECATGHGSRYCLAAPKLGSGENVGHSWTGNHNPSTYLLNHGLFSACPESRKVAEKAYRIWDSEEALAEVQSRVPRAPGPVHGSARVPFVASSRNGEEWQFQINPSSDLVCLQPLDPTTICLNRRFMDDLCVVRRDRGLHGFLNLAFEYAPSWRLGLEQHRPKFSSLYRLFSEPSPRGFFLRALVFADNNQSRQTNVSLWLIDYSLKRERTSVVTGRGQEFYGIGQKFVEVDDGTIADYSTGELGSALDFLRDLDRLFCGLRPCHILWHYKMKEPAECRVCRQARVQGYRASQAGRVVACEKSV</sequence>
<evidence type="ECO:0000313" key="2">
    <source>
        <dbReference type="EMBL" id="EGR52512.1"/>
    </source>
</evidence>
<dbReference type="GeneID" id="18480589"/>
<dbReference type="EMBL" id="GL985056">
    <property type="protein sequence ID" value="EGR52512.1"/>
    <property type="molecule type" value="Genomic_DNA"/>
</dbReference>
<organism evidence="3">
    <name type="scientific">Hypocrea jecorina (strain QM6a)</name>
    <name type="common">Trichoderma reesei</name>
    <dbReference type="NCBI Taxonomy" id="431241"/>
    <lineage>
        <taxon>Eukaryota</taxon>
        <taxon>Fungi</taxon>
        <taxon>Dikarya</taxon>
        <taxon>Ascomycota</taxon>
        <taxon>Pezizomycotina</taxon>
        <taxon>Sordariomycetes</taxon>
        <taxon>Hypocreomycetidae</taxon>
        <taxon>Hypocreales</taxon>
        <taxon>Hypocreaceae</taxon>
        <taxon>Trichoderma</taxon>
    </lineage>
</organism>
<dbReference type="RefSeq" id="XP_006961416.1">
    <property type="nucleotide sequence ID" value="XM_006961354.1"/>
</dbReference>
<evidence type="ECO:0000259" key="1">
    <source>
        <dbReference type="Pfam" id="PF20150"/>
    </source>
</evidence>
<dbReference type="AlphaFoldDB" id="G0R6W8"/>
<name>G0R6W8_HYPJQ</name>
<dbReference type="VEuPathDB" id="FungiDB:TRIREDRAFT_103186"/>
<protein>
    <submittedName>
        <fullName evidence="2">Predicted protein</fullName>
    </submittedName>
</protein>
<reference evidence="2 3" key="1">
    <citation type="journal article" date="2008" name="Nat. Biotechnol.">
        <title>Genome sequencing and analysis of the biomass-degrading fungus Trichoderma reesei (syn. Hypocrea jecorina).</title>
        <authorList>
            <person name="Martinez D."/>
            <person name="Berka R.M."/>
            <person name="Henrissat B."/>
            <person name="Saloheimo M."/>
            <person name="Arvas M."/>
            <person name="Baker S.E."/>
            <person name="Chapman J."/>
            <person name="Chertkov O."/>
            <person name="Coutinho P.M."/>
            <person name="Cullen D."/>
            <person name="Danchin E.G."/>
            <person name="Grigoriev I.V."/>
            <person name="Harris P."/>
            <person name="Jackson M."/>
            <person name="Kubicek C.P."/>
            <person name="Han C.S."/>
            <person name="Ho I."/>
            <person name="Larrondo L.F."/>
            <person name="de Leon A.L."/>
            <person name="Magnuson J.K."/>
            <person name="Merino S."/>
            <person name="Misra M."/>
            <person name="Nelson B."/>
            <person name="Putnam N."/>
            <person name="Robbertse B."/>
            <person name="Salamov A.A."/>
            <person name="Schmoll M."/>
            <person name="Terry A."/>
            <person name="Thayer N."/>
            <person name="Westerholm-Parvinen A."/>
            <person name="Schoch C.L."/>
            <person name="Yao J."/>
            <person name="Barabote R."/>
            <person name="Nelson M.A."/>
            <person name="Detter C."/>
            <person name="Bruce D."/>
            <person name="Kuske C.R."/>
            <person name="Xie G."/>
            <person name="Richardson P."/>
            <person name="Rokhsar D.S."/>
            <person name="Lucas S.M."/>
            <person name="Rubin E.M."/>
            <person name="Dunn-Coleman N."/>
            <person name="Ward M."/>
            <person name="Brettin T.S."/>
        </authorList>
    </citation>
    <scope>NUCLEOTIDE SEQUENCE [LARGE SCALE GENOMIC DNA]</scope>
    <source>
        <strain evidence="2 3">QM6a</strain>
    </source>
</reference>